<dbReference type="Proteomes" id="UP001060919">
    <property type="component" value="Chromosome"/>
</dbReference>
<evidence type="ECO:0000313" key="3">
    <source>
        <dbReference type="EMBL" id="BDS09751.1"/>
    </source>
</evidence>
<protein>
    <submittedName>
        <fullName evidence="3">NAD-dependent epimerase/dehydratase family protein</fullName>
    </submittedName>
</protein>
<dbReference type="GO" id="GO:0008743">
    <property type="term" value="F:L-threonine 3-dehydrogenase activity"/>
    <property type="evidence" value="ECO:0007669"/>
    <property type="project" value="TreeGrafter"/>
</dbReference>
<name>A0A915YAZ3_9BACT</name>
<organism evidence="3 4">
    <name type="scientific">Aureispira anguillae</name>
    <dbReference type="NCBI Taxonomy" id="2864201"/>
    <lineage>
        <taxon>Bacteria</taxon>
        <taxon>Pseudomonadati</taxon>
        <taxon>Bacteroidota</taxon>
        <taxon>Saprospiria</taxon>
        <taxon>Saprospirales</taxon>
        <taxon>Saprospiraceae</taxon>
        <taxon>Aureispira</taxon>
    </lineage>
</organism>
<dbReference type="AlphaFoldDB" id="A0A915YAZ3"/>
<dbReference type="PANTHER" id="PTHR42687">
    <property type="entry name" value="L-THREONINE 3-DEHYDROGENASE"/>
    <property type="match status" value="1"/>
</dbReference>
<dbReference type="EMBL" id="AP026867">
    <property type="protein sequence ID" value="BDS09751.1"/>
    <property type="molecule type" value="Genomic_DNA"/>
</dbReference>
<dbReference type="GO" id="GO:0006567">
    <property type="term" value="P:L-threonine catabolic process"/>
    <property type="evidence" value="ECO:0007669"/>
    <property type="project" value="TreeGrafter"/>
</dbReference>
<evidence type="ECO:0000313" key="4">
    <source>
        <dbReference type="Proteomes" id="UP001060919"/>
    </source>
</evidence>
<feature type="domain" description="NAD-dependent epimerase/dehydratase" evidence="2">
    <location>
        <begin position="6"/>
        <end position="233"/>
    </location>
</feature>
<dbReference type="PANTHER" id="PTHR42687:SF1">
    <property type="entry name" value="L-THREONINE 3-DEHYDROGENASE, MITOCHONDRIAL"/>
    <property type="match status" value="1"/>
</dbReference>
<gene>
    <name evidence="3" type="ORF">AsAng_0004560</name>
</gene>
<dbReference type="Pfam" id="PF01370">
    <property type="entry name" value="Epimerase"/>
    <property type="match status" value="1"/>
</dbReference>
<comment type="similarity">
    <text evidence="1">Belongs to the NAD(P)-dependent epimerase/dehydratase family.</text>
</comment>
<dbReference type="SUPFAM" id="SSF51735">
    <property type="entry name" value="NAD(P)-binding Rossmann-fold domains"/>
    <property type="match status" value="1"/>
</dbReference>
<accession>A0A915YAZ3</accession>
<dbReference type="FunFam" id="3.40.50.720:FF:000077">
    <property type="entry name" value="L-threonine 3-dehydrogenase, mitochondrial"/>
    <property type="match status" value="1"/>
</dbReference>
<dbReference type="InterPro" id="IPR001509">
    <property type="entry name" value="Epimerase_deHydtase"/>
</dbReference>
<dbReference type="RefSeq" id="WP_264791116.1">
    <property type="nucleotide sequence ID" value="NZ_AP026867.1"/>
</dbReference>
<proteinExistence type="inferred from homology"/>
<reference evidence="3" key="1">
    <citation type="submission" date="2022-09" db="EMBL/GenBank/DDBJ databases">
        <title>Aureispira anguillicida sp. nov., isolated from Leptocephalus of Japanese eel Anguilla japonica.</title>
        <authorList>
            <person name="Yuasa K."/>
            <person name="Mekata T."/>
            <person name="Ikunari K."/>
        </authorList>
    </citation>
    <scope>NUCLEOTIDE SEQUENCE</scope>
    <source>
        <strain evidence="3">EL160426</strain>
    </source>
</reference>
<dbReference type="InterPro" id="IPR051225">
    <property type="entry name" value="NAD(P)_epim/dehydratase"/>
</dbReference>
<dbReference type="Gene3D" id="3.40.50.720">
    <property type="entry name" value="NAD(P)-binding Rossmann-like Domain"/>
    <property type="match status" value="1"/>
</dbReference>
<evidence type="ECO:0000256" key="1">
    <source>
        <dbReference type="ARBA" id="ARBA00007637"/>
    </source>
</evidence>
<sequence>MSADKILVIGSEGQIGTVLSHALRDVYGIANVITSDINQPRKSVIGHFEKLNILDGERLFEIVKKHKITQIYHLAALLSAKGEQNPRQTWDVNMNGLFNVLEVARQEQLDKIYFPSSIAVFGGQTPRKATPQFTVLQPETMYGITKEVGEHLAQYYFKKFGVDVRSLRYPGLISYQSLPGGGTTDYAVDIFHKAVKGEAFECFLESDTHLPMMYMPDAIRATMELMEAPVEKLSMHYGYNVRAMSFSPEELASEIKKHIPDFQISYKPDFRQQIAESWVESMDDTYARNDWGWQERYDLPAMVEDMIVNLKRIYKSGSSEYDEKMFL</sequence>
<dbReference type="KEGG" id="aup:AsAng_0004560"/>
<keyword evidence="4" id="KW-1185">Reference proteome</keyword>
<evidence type="ECO:0000259" key="2">
    <source>
        <dbReference type="Pfam" id="PF01370"/>
    </source>
</evidence>
<dbReference type="InterPro" id="IPR036291">
    <property type="entry name" value="NAD(P)-bd_dom_sf"/>
</dbReference>